<protein>
    <recommendedName>
        <fullName evidence="12">DNA repair protein RAD51 homolog 4</fullName>
    </recommendedName>
    <alternativeName>
        <fullName evidence="13">R51H3</fullName>
    </alternativeName>
    <alternativeName>
        <fullName evidence="14">RAD51 homolog D</fullName>
    </alternativeName>
    <alternativeName>
        <fullName evidence="15">RAD51-like protein 3</fullName>
    </alternativeName>
</protein>
<dbReference type="GO" id="GO:0007131">
    <property type="term" value="P:reciprocal meiotic recombination"/>
    <property type="evidence" value="ECO:0007669"/>
    <property type="project" value="TreeGrafter"/>
</dbReference>
<dbReference type="InterPro" id="IPR020588">
    <property type="entry name" value="RecA_ATP-bd"/>
</dbReference>
<accession>A0A8J4WZV5</accession>
<evidence type="ECO:0000256" key="4">
    <source>
        <dbReference type="ARBA" id="ARBA00022763"/>
    </source>
</evidence>
<keyword evidence="18" id="KW-1185">Reference proteome</keyword>
<organism evidence="17 18">
    <name type="scientific">Clarias magur</name>
    <name type="common">Asian catfish</name>
    <name type="synonym">Macropteronotus magur</name>
    <dbReference type="NCBI Taxonomy" id="1594786"/>
    <lineage>
        <taxon>Eukaryota</taxon>
        <taxon>Metazoa</taxon>
        <taxon>Chordata</taxon>
        <taxon>Craniata</taxon>
        <taxon>Vertebrata</taxon>
        <taxon>Euteleostomi</taxon>
        <taxon>Actinopterygii</taxon>
        <taxon>Neopterygii</taxon>
        <taxon>Teleostei</taxon>
        <taxon>Ostariophysi</taxon>
        <taxon>Siluriformes</taxon>
        <taxon>Clariidae</taxon>
        <taxon>Clarias</taxon>
    </lineage>
</organism>
<dbReference type="OrthoDB" id="336321at2759"/>
<evidence type="ECO:0000256" key="13">
    <source>
        <dbReference type="ARBA" id="ARBA00078081"/>
    </source>
</evidence>
<evidence type="ECO:0000256" key="3">
    <source>
        <dbReference type="ARBA" id="ARBA00022741"/>
    </source>
</evidence>
<evidence type="ECO:0000256" key="9">
    <source>
        <dbReference type="ARBA" id="ARBA00023242"/>
    </source>
</evidence>
<keyword evidence="9" id="KW-0539">Nucleus</keyword>
<keyword evidence="7" id="KW-0233">DNA recombination</keyword>
<evidence type="ECO:0000313" key="18">
    <source>
        <dbReference type="Proteomes" id="UP000727407"/>
    </source>
</evidence>
<evidence type="ECO:0000256" key="15">
    <source>
        <dbReference type="ARBA" id="ARBA00079680"/>
    </source>
</evidence>
<dbReference type="GO" id="GO:0000781">
    <property type="term" value="C:chromosome, telomeric region"/>
    <property type="evidence" value="ECO:0007669"/>
    <property type="project" value="UniProtKB-ARBA"/>
</dbReference>
<keyword evidence="8" id="KW-0234">DNA repair</keyword>
<dbReference type="GO" id="GO:0000723">
    <property type="term" value="P:telomere maintenance"/>
    <property type="evidence" value="ECO:0007669"/>
    <property type="project" value="TreeGrafter"/>
</dbReference>
<evidence type="ECO:0000256" key="11">
    <source>
        <dbReference type="ARBA" id="ARBA00066228"/>
    </source>
</evidence>
<reference evidence="17" key="1">
    <citation type="submission" date="2020-07" db="EMBL/GenBank/DDBJ databases">
        <title>Clarias magur genome sequencing, assembly and annotation.</title>
        <authorList>
            <person name="Kushwaha B."/>
            <person name="Kumar R."/>
            <person name="Das P."/>
            <person name="Joshi C.G."/>
            <person name="Kumar D."/>
            <person name="Nagpure N.S."/>
            <person name="Pandey M."/>
            <person name="Agarwal S."/>
            <person name="Srivastava S."/>
            <person name="Singh M."/>
            <person name="Sahoo L."/>
            <person name="Jayasankar P."/>
            <person name="Meher P.K."/>
            <person name="Koringa P.G."/>
            <person name="Iquebal M.A."/>
            <person name="Das S.P."/>
            <person name="Bit A."/>
            <person name="Patnaik S."/>
            <person name="Patel N."/>
            <person name="Shah T.M."/>
            <person name="Hinsu A."/>
            <person name="Jena J.K."/>
        </authorList>
    </citation>
    <scope>NUCLEOTIDE SEQUENCE</scope>
    <source>
        <strain evidence="17">CIFAMagur01</strain>
        <tissue evidence="17">Testis</tissue>
    </source>
</reference>
<dbReference type="GO" id="GO:0005657">
    <property type="term" value="C:replication fork"/>
    <property type="evidence" value="ECO:0007669"/>
    <property type="project" value="TreeGrafter"/>
</dbReference>
<dbReference type="GO" id="GO:0005524">
    <property type="term" value="F:ATP binding"/>
    <property type="evidence" value="ECO:0007669"/>
    <property type="project" value="UniProtKB-KW"/>
</dbReference>
<evidence type="ECO:0000256" key="12">
    <source>
        <dbReference type="ARBA" id="ARBA00073971"/>
    </source>
</evidence>
<proteinExistence type="inferred from homology"/>
<dbReference type="GO" id="GO:0140664">
    <property type="term" value="F:ATP-dependent DNA damage sensor activity"/>
    <property type="evidence" value="ECO:0007669"/>
    <property type="project" value="InterPro"/>
</dbReference>
<dbReference type="EMBL" id="QNUK01000203">
    <property type="protein sequence ID" value="KAF5898322.1"/>
    <property type="molecule type" value="Genomic_DNA"/>
</dbReference>
<dbReference type="SUPFAM" id="SSF52540">
    <property type="entry name" value="P-loop containing nucleoside triphosphate hydrolases"/>
    <property type="match status" value="1"/>
</dbReference>
<keyword evidence="5" id="KW-0067">ATP-binding</keyword>
<dbReference type="InterPro" id="IPR051988">
    <property type="entry name" value="HRR_RAD51_Paralog"/>
</dbReference>
<dbReference type="PANTHER" id="PTHR46457:SF1">
    <property type="entry name" value="DNA REPAIR PROTEIN RAD51 HOMOLOG 4"/>
    <property type="match status" value="1"/>
</dbReference>
<dbReference type="PANTHER" id="PTHR46457">
    <property type="entry name" value="DNA REPAIR PROTEIN RAD51 HOMOLOG 4"/>
    <property type="match status" value="1"/>
</dbReference>
<comment type="subcellular location">
    <subcellularLocation>
        <location evidence="1">Nucleus</location>
    </subcellularLocation>
</comment>
<gene>
    <name evidence="17" type="primary">rad51d</name>
    <name evidence="17" type="ORF">DAT39_011929</name>
</gene>
<evidence type="ECO:0000256" key="6">
    <source>
        <dbReference type="ARBA" id="ARBA00023125"/>
    </source>
</evidence>
<evidence type="ECO:0000256" key="1">
    <source>
        <dbReference type="ARBA" id="ARBA00004123"/>
    </source>
</evidence>
<dbReference type="FunFam" id="3.40.50.300:FF:001042">
    <property type="entry name" value="DNA repair protein RAD51 homolog 4"/>
    <property type="match status" value="1"/>
</dbReference>
<evidence type="ECO:0000256" key="7">
    <source>
        <dbReference type="ARBA" id="ARBA00023172"/>
    </source>
</evidence>
<evidence type="ECO:0000259" key="16">
    <source>
        <dbReference type="PROSITE" id="PS50162"/>
    </source>
</evidence>
<name>A0A8J4WZV5_CLAMG</name>
<evidence type="ECO:0000256" key="5">
    <source>
        <dbReference type="ARBA" id="ARBA00022840"/>
    </source>
</evidence>
<dbReference type="InterPro" id="IPR027417">
    <property type="entry name" value="P-loop_NTPase"/>
</dbReference>
<dbReference type="CDD" id="cd19489">
    <property type="entry name" value="Rad51D"/>
    <property type="match status" value="1"/>
</dbReference>
<keyword evidence="4" id="KW-0227">DNA damage</keyword>
<dbReference type="GO" id="GO:0033063">
    <property type="term" value="C:Rad51B-Rad51C-Rad51D-XRCC2 complex"/>
    <property type="evidence" value="ECO:0007669"/>
    <property type="project" value="TreeGrafter"/>
</dbReference>
<comment type="function">
    <text evidence="10">Involved in the homologous recombination repair (HRR) pathway of double-stranded DNA breaks arising during DNA replication or induced by DNA-damaging agents. Bind to single-stranded DNA (ssDNA) and has DNA-dependent ATPase activity. Part of the RAD51 paralog protein complex BCDX2 which acts in the BRCA1-BRCA2-dependent HR pathway. Upon DNA damage, BCDX2 acts downstream of BRCA2 recruitment and upstream of RAD51 recruitment. BCDX2 binds predominantly to the intersection of the four duplex arms of the Holliday junction and to junction of replication forks. The BCDX2 complex was originally reported to bind single-stranded DNA, single-stranded gaps in duplex DNA and specifically to nicks in duplex DNA. Involved in telomere maintenance. The BCDX2 subcomplex XRCC2:RAD51D can stimulate Holliday junction resolution by BLM.</text>
</comment>
<dbReference type="GO" id="GO:0000724">
    <property type="term" value="P:double-strand break repair via homologous recombination"/>
    <property type="evidence" value="ECO:0007669"/>
    <property type="project" value="TreeGrafter"/>
</dbReference>
<evidence type="ECO:0000256" key="8">
    <source>
        <dbReference type="ARBA" id="ARBA00023204"/>
    </source>
</evidence>
<sequence>MVLLREGVCPGLSEDLIKALHEGDALVAVRRVLLAQHTAFPVSGADLYDELLSSTSILSTGIASVDTLLDSGLYTGEITELCGGPGTGKTQTCFSVAVHVAHELKQSVMYIDTNGGMCAHRLLEMLRQKTDNTAQQMNALQRISVLRVFDIFTLLSCLQNLRASSLQKGIVGVGGSIKAVIVDSVSAVLSHMLGGKQNEGMSLMMQLATELKTIAKDFNVAVLVTNHVTRDGNSQLKAGLGQSWSHVPRTRILLQRSEQPGASSSRTATLLKSSRQPCYMMKEFDLSPPPRGDAQTGFGGKRKLDTDCGCGIHSNRLVICTRGHSQFSQMERVVNIKMSVCRFSKVCSVNLGTGPSCSFCFAYTNDIVSYSRELVSFSIKCNAFGT</sequence>
<keyword evidence="3" id="KW-0547">Nucleotide-binding</keyword>
<dbReference type="GO" id="GO:0005815">
    <property type="term" value="C:microtubule organizing center"/>
    <property type="evidence" value="ECO:0007669"/>
    <property type="project" value="TreeGrafter"/>
</dbReference>
<comment type="caution">
    <text evidence="17">The sequence shown here is derived from an EMBL/GenBank/DDBJ whole genome shotgun (WGS) entry which is preliminary data.</text>
</comment>
<evidence type="ECO:0000256" key="10">
    <source>
        <dbReference type="ARBA" id="ARBA00057808"/>
    </source>
</evidence>
<evidence type="ECO:0000256" key="2">
    <source>
        <dbReference type="ARBA" id="ARBA00007095"/>
    </source>
</evidence>
<comment type="similarity">
    <text evidence="2">Belongs to the RecA family. RAD51 subfamily.</text>
</comment>
<comment type="subunit">
    <text evidence="11">Part of the BCDX2 complex consisting of RAD51B, RAD51C, RAD51D and XRCC2; the complex has a ring-like structure arranged into a flat disc around a central channel. In the absence of DNA, the BCDX2 subcomplex XRCC2:RAD51D formed a multimeric ring structure; in the presence of single-stranded DNA it formed a filamentous structure with the ssDNA. Interacts with SWSAP1 and ZSWIM7; involved in homologous recombination repair. Interacts with BLM; required for stimulation of BLM activity by the BCDX2 subcomplex XRCC2:RAD51D.</text>
</comment>
<dbReference type="GO" id="GO:0003697">
    <property type="term" value="F:single-stranded DNA binding"/>
    <property type="evidence" value="ECO:0007669"/>
    <property type="project" value="TreeGrafter"/>
</dbReference>
<dbReference type="AlphaFoldDB" id="A0A8J4WZV5"/>
<evidence type="ECO:0000313" key="17">
    <source>
        <dbReference type="EMBL" id="KAF5898322.1"/>
    </source>
</evidence>
<dbReference type="PROSITE" id="PS50162">
    <property type="entry name" value="RECA_2"/>
    <property type="match status" value="1"/>
</dbReference>
<feature type="domain" description="RecA family profile 1" evidence="16">
    <location>
        <begin position="54"/>
        <end position="228"/>
    </location>
</feature>
<dbReference type="GO" id="GO:0000400">
    <property type="term" value="F:four-way junction DNA binding"/>
    <property type="evidence" value="ECO:0007669"/>
    <property type="project" value="TreeGrafter"/>
</dbReference>
<keyword evidence="6" id="KW-0238">DNA-binding</keyword>
<dbReference type="Gene3D" id="3.40.50.300">
    <property type="entry name" value="P-loop containing nucleotide triphosphate hydrolases"/>
    <property type="match status" value="1"/>
</dbReference>
<dbReference type="InterPro" id="IPR047323">
    <property type="entry name" value="Rad51D_C"/>
</dbReference>
<dbReference type="Pfam" id="PF08423">
    <property type="entry name" value="Rad51"/>
    <property type="match status" value="1"/>
</dbReference>
<evidence type="ECO:0000256" key="14">
    <source>
        <dbReference type="ARBA" id="ARBA00078131"/>
    </source>
</evidence>
<dbReference type="GO" id="GO:0042148">
    <property type="term" value="P:DNA strand invasion"/>
    <property type="evidence" value="ECO:0007669"/>
    <property type="project" value="TreeGrafter"/>
</dbReference>
<dbReference type="InterPro" id="IPR013632">
    <property type="entry name" value="Rad51_C"/>
</dbReference>
<dbReference type="Proteomes" id="UP000727407">
    <property type="component" value="Unassembled WGS sequence"/>
</dbReference>